<reference evidence="2" key="1">
    <citation type="submission" date="2021-02" db="EMBL/GenBank/DDBJ databases">
        <title>First Annotated Genome of the Yellow-green Alga Tribonema minus.</title>
        <authorList>
            <person name="Mahan K.M."/>
        </authorList>
    </citation>
    <scope>NUCLEOTIDE SEQUENCE</scope>
    <source>
        <strain evidence="2">UTEX B ZZ1240</strain>
    </source>
</reference>
<gene>
    <name evidence="2" type="ORF">JKP88DRAFT_225623</name>
</gene>
<comment type="caution">
    <text evidence="2">The sequence shown here is derived from an EMBL/GenBank/DDBJ whole genome shotgun (WGS) entry which is preliminary data.</text>
</comment>
<keyword evidence="3" id="KW-1185">Reference proteome</keyword>
<dbReference type="OrthoDB" id="205763at2759"/>
<sequence>MFLALKLLLFLGVLCYFVSALVATGVQLNGGDGFFGTSVIVSGGNASPRMCPPSGLSMLQSHYSGALRRQQRSCRGGSHLSAAVLPDPYPVADLQSLRKVYGPRRNKFWGDLSNKQTRAFYHELLPVSLQFEADDLCSLTLEERARRASMARHAARLYARERCALPGRLTAVLYDGFRHFRKYGTWNSSGQTWDELWAKYEGQVRRECGPEASEDAIRDAVCRRILEKSCCTNKMFDRLAGMADTQARRQREEKEEALRAVNVLVRRKVTQAGRRVIRQPLAALGRSPVLGVHLAHALRRT</sequence>
<dbReference type="EMBL" id="JAFCMP010000517">
    <property type="protein sequence ID" value="KAG5178180.1"/>
    <property type="molecule type" value="Genomic_DNA"/>
</dbReference>
<name>A0A836C9L0_9STRA</name>
<feature type="chain" id="PRO_5032446752" evidence="1">
    <location>
        <begin position="21"/>
        <end position="301"/>
    </location>
</feature>
<dbReference type="AlphaFoldDB" id="A0A836C9L0"/>
<proteinExistence type="predicted"/>
<dbReference type="Proteomes" id="UP000664859">
    <property type="component" value="Unassembled WGS sequence"/>
</dbReference>
<feature type="signal peptide" evidence="1">
    <location>
        <begin position="1"/>
        <end position="20"/>
    </location>
</feature>
<protein>
    <submittedName>
        <fullName evidence="2">Uncharacterized protein</fullName>
    </submittedName>
</protein>
<evidence type="ECO:0000256" key="1">
    <source>
        <dbReference type="SAM" id="SignalP"/>
    </source>
</evidence>
<organism evidence="2 3">
    <name type="scientific">Tribonema minus</name>
    <dbReference type="NCBI Taxonomy" id="303371"/>
    <lineage>
        <taxon>Eukaryota</taxon>
        <taxon>Sar</taxon>
        <taxon>Stramenopiles</taxon>
        <taxon>Ochrophyta</taxon>
        <taxon>PX clade</taxon>
        <taxon>Xanthophyceae</taxon>
        <taxon>Tribonematales</taxon>
        <taxon>Tribonemataceae</taxon>
        <taxon>Tribonema</taxon>
    </lineage>
</organism>
<evidence type="ECO:0000313" key="3">
    <source>
        <dbReference type="Proteomes" id="UP000664859"/>
    </source>
</evidence>
<keyword evidence="1" id="KW-0732">Signal</keyword>
<accession>A0A836C9L0</accession>
<evidence type="ECO:0000313" key="2">
    <source>
        <dbReference type="EMBL" id="KAG5178180.1"/>
    </source>
</evidence>